<dbReference type="Pfam" id="PF01381">
    <property type="entry name" value="HTH_3"/>
    <property type="match status" value="1"/>
</dbReference>
<evidence type="ECO:0000256" key="1">
    <source>
        <dbReference type="ARBA" id="ARBA00023125"/>
    </source>
</evidence>
<dbReference type="PANTHER" id="PTHR46558:SF4">
    <property type="entry name" value="DNA-BIDING PHAGE PROTEIN"/>
    <property type="match status" value="1"/>
</dbReference>
<keyword evidence="1" id="KW-0238">DNA-binding</keyword>
<dbReference type="AlphaFoldDB" id="A0A3S0KEK1"/>
<dbReference type="SUPFAM" id="SSF47413">
    <property type="entry name" value="lambda repressor-like DNA-binding domains"/>
    <property type="match status" value="1"/>
</dbReference>
<keyword evidence="4" id="KW-1185">Reference proteome</keyword>
<accession>A0A3S0KEK1</accession>
<dbReference type="SMART" id="SM00530">
    <property type="entry name" value="HTH_XRE"/>
    <property type="match status" value="1"/>
</dbReference>
<dbReference type="PANTHER" id="PTHR46558">
    <property type="entry name" value="TRACRIPTIONAL REGULATORY PROTEIN-RELATED-RELATED"/>
    <property type="match status" value="1"/>
</dbReference>
<reference evidence="3 4" key="1">
    <citation type="submission" date="2018-12" db="EMBL/GenBank/DDBJ databases">
        <title>Deinococcus radiophilus ATCC 27603 genome sequencing and assembly.</title>
        <authorList>
            <person name="Maclea K.S."/>
            <person name="Maynard C.R."/>
        </authorList>
    </citation>
    <scope>NUCLEOTIDE SEQUENCE [LARGE SCALE GENOMIC DNA]</scope>
    <source>
        <strain evidence="3 4">ATCC 27603</strain>
    </source>
</reference>
<evidence type="ECO:0000259" key="2">
    <source>
        <dbReference type="PROSITE" id="PS50943"/>
    </source>
</evidence>
<dbReference type="OrthoDB" id="73549at2"/>
<dbReference type="PROSITE" id="PS50943">
    <property type="entry name" value="HTH_CROC1"/>
    <property type="match status" value="1"/>
</dbReference>
<sequence length="86" mass="9374">MVEKRYNLTGLKGIREARGITQQQLSEQAGVSIATIQKQEQGVQRDVSLSIALPIAQALEVSVEQLFLLEITSKNVEGQKGATHAK</sequence>
<dbReference type="InterPro" id="IPR010982">
    <property type="entry name" value="Lambda_DNA-bd_dom_sf"/>
</dbReference>
<protein>
    <submittedName>
        <fullName evidence="3">XRE family transcriptional regulator</fullName>
    </submittedName>
</protein>
<dbReference type="Gene3D" id="1.10.260.40">
    <property type="entry name" value="lambda repressor-like DNA-binding domains"/>
    <property type="match status" value="1"/>
</dbReference>
<dbReference type="InterPro" id="IPR001387">
    <property type="entry name" value="Cro/C1-type_HTH"/>
</dbReference>
<dbReference type="EMBL" id="RXPE01000005">
    <property type="protein sequence ID" value="RTR29036.1"/>
    <property type="molecule type" value="Genomic_DNA"/>
</dbReference>
<feature type="domain" description="HTH cro/C1-type" evidence="2">
    <location>
        <begin position="11"/>
        <end position="66"/>
    </location>
</feature>
<gene>
    <name evidence="3" type="ORF">EJ104_04115</name>
</gene>
<name>A0A3S0KEK1_9DEIO</name>
<dbReference type="GO" id="GO:0003677">
    <property type="term" value="F:DNA binding"/>
    <property type="evidence" value="ECO:0007669"/>
    <property type="project" value="UniProtKB-KW"/>
</dbReference>
<organism evidence="3 4">
    <name type="scientific">Deinococcus radiophilus</name>
    <dbReference type="NCBI Taxonomy" id="32062"/>
    <lineage>
        <taxon>Bacteria</taxon>
        <taxon>Thermotogati</taxon>
        <taxon>Deinococcota</taxon>
        <taxon>Deinococci</taxon>
        <taxon>Deinococcales</taxon>
        <taxon>Deinococcaceae</taxon>
        <taxon>Deinococcus</taxon>
    </lineage>
</organism>
<comment type="caution">
    <text evidence="3">The sequence shown here is derived from an EMBL/GenBank/DDBJ whole genome shotgun (WGS) entry which is preliminary data.</text>
</comment>
<dbReference type="RefSeq" id="WP_126351491.1">
    <property type="nucleotide sequence ID" value="NZ_CP086380.1"/>
</dbReference>
<dbReference type="Proteomes" id="UP000277766">
    <property type="component" value="Unassembled WGS sequence"/>
</dbReference>
<dbReference type="CDD" id="cd00093">
    <property type="entry name" value="HTH_XRE"/>
    <property type="match status" value="1"/>
</dbReference>
<evidence type="ECO:0000313" key="4">
    <source>
        <dbReference type="Proteomes" id="UP000277766"/>
    </source>
</evidence>
<proteinExistence type="predicted"/>
<evidence type="ECO:0000313" key="3">
    <source>
        <dbReference type="EMBL" id="RTR29036.1"/>
    </source>
</evidence>